<dbReference type="HOGENOM" id="CLU_1602993_0_0_1"/>
<protein>
    <submittedName>
        <fullName evidence="1">Uncharacterized protein</fullName>
    </submittedName>
</protein>
<name>A0A0C9YCU8_9AGAR</name>
<organism evidence="1 2">
    <name type="scientific">Laccaria amethystina LaAM-08-1</name>
    <dbReference type="NCBI Taxonomy" id="1095629"/>
    <lineage>
        <taxon>Eukaryota</taxon>
        <taxon>Fungi</taxon>
        <taxon>Dikarya</taxon>
        <taxon>Basidiomycota</taxon>
        <taxon>Agaricomycotina</taxon>
        <taxon>Agaricomycetes</taxon>
        <taxon>Agaricomycetidae</taxon>
        <taxon>Agaricales</taxon>
        <taxon>Agaricineae</taxon>
        <taxon>Hydnangiaceae</taxon>
        <taxon>Laccaria</taxon>
    </lineage>
</organism>
<accession>A0A0C9YCU8</accession>
<evidence type="ECO:0000313" key="1">
    <source>
        <dbReference type="EMBL" id="KIK05978.1"/>
    </source>
</evidence>
<dbReference type="EMBL" id="KN838556">
    <property type="protein sequence ID" value="KIK05978.1"/>
    <property type="molecule type" value="Genomic_DNA"/>
</dbReference>
<evidence type="ECO:0000313" key="2">
    <source>
        <dbReference type="Proteomes" id="UP000054477"/>
    </source>
</evidence>
<dbReference type="Proteomes" id="UP000054477">
    <property type="component" value="Unassembled WGS sequence"/>
</dbReference>
<dbReference type="AlphaFoldDB" id="A0A0C9YCU8"/>
<sequence length="166" mass="18814">MIYSPSLLLALVQVVVLVPIRGKSRIHGWKDKKLSNRLTKLPARAYARTYRLCLALSICTYGISFLLCHLSHQQARVRHSFLRSLGRHSLPQARALRLLKLQFIQRDCTSLDTGMHLCLYLPFQRIFRFRNPLFGAIPIPLGVVGPGQQHPPPSPLSCCITDNNFS</sequence>
<reference evidence="2" key="2">
    <citation type="submission" date="2015-01" db="EMBL/GenBank/DDBJ databases">
        <title>Evolutionary Origins and Diversification of the Mycorrhizal Mutualists.</title>
        <authorList>
            <consortium name="DOE Joint Genome Institute"/>
            <consortium name="Mycorrhizal Genomics Consortium"/>
            <person name="Kohler A."/>
            <person name="Kuo A."/>
            <person name="Nagy L.G."/>
            <person name="Floudas D."/>
            <person name="Copeland A."/>
            <person name="Barry K.W."/>
            <person name="Cichocki N."/>
            <person name="Veneault-Fourrey C."/>
            <person name="LaButti K."/>
            <person name="Lindquist E.A."/>
            <person name="Lipzen A."/>
            <person name="Lundell T."/>
            <person name="Morin E."/>
            <person name="Murat C."/>
            <person name="Riley R."/>
            <person name="Ohm R."/>
            <person name="Sun H."/>
            <person name="Tunlid A."/>
            <person name="Henrissat B."/>
            <person name="Grigoriev I.V."/>
            <person name="Hibbett D.S."/>
            <person name="Martin F."/>
        </authorList>
    </citation>
    <scope>NUCLEOTIDE SEQUENCE [LARGE SCALE GENOMIC DNA]</scope>
    <source>
        <strain evidence="2">LaAM-08-1</strain>
    </source>
</reference>
<reference evidence="1 2" key="1">
    <citation type="submission" date="2014-04" db="EMBL/GenBank/DDBJ databases">
        <authorList>
            <consortium name="DOE Joint Genome Institute"/>
            <person name="Kuo A."/>
            <person name="Kohler A."/>
            <person name="Nagy L.G."/>
            <person name="Floudas D."/>
            <person name="Copeland A."/>
            <person name="Barry K.W."/>
            <person name="Cichocki N."/>
            <person name="Veneault-Fourrey C."/>
            <person name="LaButti K."/>
            <person name="Lindquist E.A."/>
            <person name="Lipzen A."/>
            <person name="Lundell T."/>
            <person name="Morin E."/>
            <person name="Murat C."/>
            <person name="Sun H."/>
            <person name="Tunlid A."/>
            <person name="Henrissat B."/>
            <person name="Grigoriev I.V."/>
            <person name="Hibbett D.S."/>
            <person name="Martin F."/>
            <person name="Nordberg H.P."/>
            <person name="Cantor M.N."/>
            <person name="Hua S.X."/>
        </authorList>
    </citation>
    <scope>NUCLEOTIDE SEQUENCE [LARGE SCALE GENOMIC DNA]</scope>
    <source>
        <strain evidence="1 2">LaAM-08-1</strain>
    </source>
</reference>
<keyword evidence="2" id="KW-1185">Reference proteome</keyword>
<gene>
    <name evidence="1" type="ORF">K443DRAFT_318619</name>
</gene>
<proteinExistence type="predicted"/>